<dbReference type="AlphaFoldDB" id="A0A2K8KP95"/>
<name>A0A2K8KP95_9GAMM</name>
<organism evidence="1 2">
    <name type="scientific">Reinekea forsetii</name>
    <dbReference type="NCBI Taxonomy" id="1336806"/>
    <lineage>
        <taxon>Bacteria</taxon>
        <taxon>Pseudomonadati</taxon>
        <taxon>Pseudomonadota</taxon>
        <taxon>Gammaproteobacteria</taxon>
        <taxon>Oceanospirillales</taxon>
        <taxon>Saccharospirillaceae</taxon>
        <taxon>Reinekea</taxon>
    </lineage>
</organism>
<dbReference type="EMBL" id="CP011797">
    <property type="protein sequence ID" value="ATX76600.1"/>
    <property type="molecule type" value="Genomic_DNA"/>
</dbReference>
<dbReference type="Gene3D" id="3.40.630.30">
    <property type="match status" value="1"/>
</dbReference>
<dbReference type="GO" id="GO:0016740">
    <property type="term" value="F:transferase activity"/>
    <property type="evidence" value="ECO:0007669"/>
    <property type="project" value="UniProtKB-KW"/>
</dbReference>
<keyword evidence="2" id="KW-1185">Reference proteome</keyword>
<accession>A0A2K8KP95</accession>
<gene>
    <name evidence="1" type="ORF">REIFOR_01454</name>
</gene>
<evidence type="ECO:0000313" key="2">
    <source>
        <dbReference type="Proteomes" id="UP000229757"/>
    </source>
</evidence>
<keyword evidence="1" id="KW-0808">Transferase</keyword>
<dbReference type="KEGG" id="rfo:REIFOR_01454"/>
<dbReference type="SUPFAM" id="SSF55729">
    <property type="entry name" value="Acyl-CoA N-acyltransferases (Nat)"/>
    <property type="match status" value="1"/>
</dbReference>
<proteinExistence type="predicted"/>
<evidence type="ECO:0000313" key="1">
    <source>
        <dbReference type="EMBL" id="ATX76600.1"/>
    </source>
</evidence>
<dbReference type="Proteomes" id="UP000229757">
    <property type="component" value="Chromosome"/>
</dbReference>
<protein>
    <submittedName>
        <fullName evidence="1">Pseudaminic acid biosynthesis N-acetyltransferase</fullName>
    </submittedName>
</protein>
<dbReference type="InterPro" id="IPR016181">
    <property type="entry name" value="Acyl_CoA_acyltransferase"/>
</dbReference>
<sequence>MMSFKLMHFSQENTDRVLSWRNSERIRLNMVDDSVIELSAHKQFLSCLEANCSAAYYVVEYNGTSVGTIYFTGLGSGKVTWGCYIGSEKIIPGLFVALLVIAAKYSFSLPTTRILRSEVAAFNINPIKLNRFLGIPETSRFIRSTKTGSEVEFIEYCLASDQHNIIINKAEKVMPGSVKKSCQEFILEK</sequence>
<reference evidence="1 2" key="1">
    <citation type="journal article" date="2017" name="Environ. Microbiol.">
        <title>Genomic and physiological analyses of 'Reinekea forsetii' reveal a versatile opportunistic lifestyle during spring algae blooms.</title>
        <authorList>
            <person name="Avci B."/>
            <person name="Hahnke R.L."/>
            <person name="Chafee M."/>
            <person name="Fischer T."/>
            <person name="Gruber-Vodicka H."/>
            <person name="Tegetmeyer H.E."/>
            <person name="Harder J."/>
            <person name="Fuchs B.M."/>
            <person name="Amann R.I."/>
            <person name="Teeling H."/>
        </authorList>
    </citation>
    <scope>NUCLEOTIDE SEQUENCE [LARGE SCALE GENOMIC DNA]</scope>
    <source>
        <strain evidence="1 2">Hel1_31_D35</strain>
    </source>
</reference>